<dbReference type="EMBL" id="LPZR01000109">
    <property type="protein sequence ID" value="KYO53694.1"/>
    <property type="molecule type" value="Genomic_DNA"/>
</dbReference>
<comment type="caution">
    <text evidence="4">The sequence shown here is derived from an EMBL/GenBank/DDBJ whole genome shotgun (WGS) entry which is preliminary data.</text>
</comment>
<dbReference type="Proteomes" id="UP000075787">
    <property type="component" value="Unassembled WGS sequence"/>
</dbReference>
<dbReference type="GO" id="GO:0016491">
    <property type="term" value="F:oxidoreductase activity"/>
    <property type="evidence" value="ECO:0007669"/>
    <property type="project" value="UniProtKB-KW"/>
</dbReference>
<dbReference type="AlphaFoldDB" id="A0A162L814"/>
<dbReference type="Pfam" id="PF00106">
    <property type="entry name" value="adh_short"/>
    <property type="match status" value="1"/>
</dbReference>
<evidence type="ECO:0000256" key="1">
    <source>
        <dbReference type="ARBA" id="ARBA00006484"/>
    </source>
</evidence>
<dbReference type="NCBIfam" id="NF004779">
    <property type="entry name" value="PRK06125.1"/>
    <property type="match status" value="1"/>
</dbReference>
<dbReference type="InterPro" id="IPR051122">
    <property type="entry name" value="SDR_DHRS6-like"/>
</dbReference>
<dbReference type="InterPro" id="IPR002347">
    <property type="entry name" value="SDR_fam"/>
</dbReference>
<dbReference type="OrthoDB" id="9804774at2"/>
<accession>A0A162L814</accession>
<gene>
    <name evidence="4" type="ORF">AUP44_26460</name>
</gene>
<dbReference type="PRINTS" id="PR00081">
    <property type="entry name" value="GDHRDH"/>
</dbReference>
<evidence type="ECO:0000313" key="4">
    <source>
        <dbReference type="EMBL" id="KYO53694.1"/>
    </source>
</evidence>
<comment type="similarity">
    <text evidence="1">Belongs to the short-chain dehydrogenases/reductases (SDR) family.</text>
</comment>
<reference evidence="4 5" key="1">
    <citation type="submission" date="2015-12" db="EMBL/GenBank/DDBJ databases">
        <title>Genome sequence of Tistrella mobilis MCCC 1A02139.</title>
        <authorList>
            <person name="Lu L."/>
            <person name="Lai Q."/>
            <person name="Shao Z."/>
            <person name="Qian P."/>
        </authorList>
    </citation>
    <scope>NUCLEOTIDE SEQUENCE [LARGE SCALE GENOMIC DNA]</scope>
    <source>
        <strain evidence="4 5">MCCC 1A02139</strain>
    </source>
</reference>
<evidence type="ECO:0000256" key="3">
    <source>
        <dbReference type="ARBA" id="ARBA00023027"/>
    </source>
</evidence>
<dbReference type="PANTHER" id="PTHR43477:SF4">
    <property type="entry name" value="DEHYDROGENASE_REDUCTASE SDR FAMILY MEMBER 6"/>
    <property type="match status" value="1"/>
</dbReference>
<dbReference type="PANTHER" id="PTHR43477">
    <property type="entry name" value="DIHYDROANTICAPSIN 7-DEHYDROGENASE"/>
    <property type="match status" value="1"/>
</dbReference>
<dbReference type="RefSeq" id="WP_062763511.1">
    <property type="nucleotide sequence ID" value="NZ_CP121043.1"/>
</dbReference>
<sequence>MKLGLEGKKVLITGASKGIGLAAAWSFAREGADLHLAARSEEALVEAKAAIEAECGVAVTIYPMDLSSDAQMVALADAAGDVDILVNNAGNIPSGPIDAVDDVSWRRGFDLKVFGYISLTRAVYARMQARGTGVIVNDIGNSGENWDANYIAGSTGNAALMAFTRALGGVSMDYGVRVLGVNPGPVETDRMVRLMKRRAVDMFGDETRWRELFDRYPGGRPATAEEVADLMVFLSSPRAGYVSGTIVTIDGGIASRGSIIKDGGRKSVAAPAVQAPAFQEPAFQETGA</sequence>
<dbReference type="GeneID" id="97239595"/>
<dbReference type="Gene3D" id="3.40.50.720">
    <property type="entry name" value="NAD(P)-binding Rossmann-like Domain"/>
    <property type="match status" value="1"/>
</dbReference>
<organism evidence="4 5">
    <name type="scientific">Tistrella mobilis</name>
    <dbReference type="NCBI Taxonomy" id="171437"/>
    <lineage>
        <taxon>Bacteria</taxon>
        <taxon>Pseudomonadati</taxon>
        <taxon>Pseudomonadota</taxon>
        <taxon>Alphaproteobacteria</taxon>
        <taxon>Geminicoccales</taxon>
        <taxon>Geminicoccaceae</taxon>
        <taxon>Tistrella</taxon>
    </lineage>
</organism>
<keyword evidence="3" id="KW-0520">NAD</keyword>
<dbReference type="InterPro" id="IPR036291">
    <property type="entry name" value="NAD(P)-bd_dom_sf"/>
</dbReference>
<name>A0A162L814_9PROT</name>
<keyword evidence="2" id="KW-0560">Oxidoreductase</keyword>
<evidence type="ECO:0000256" key="2">
    <source>
        <dbReference type="ARBA" id="ARBA00023002"/>
    </source>
</evidence>
<proteinExistence type="inferred from homology"/>
<dbReference type="SUPFAM" id="SSF51735">
    <property type="entry name" value="NAD(P)-binding Rossmann-fold domains"/>
    <property type="match status" value="1"/>
</dbReference>
<protein>
    <submittedName>
        <fullName evidence="4">Short-chain dehydrogenase</fullName>
    </submittedName>
</protein>
<evidence type="ECO:0000313" key="5">
    <source>
        <dbReference type="Proteomes" id="UP000075787"/>
    </source>
</evidence>